<keyword evidence="1 3" id="KW-0853">WD repeat</keyword>
<dbReference type="PROSITE" id="PS50082">
    <property type="entry name" value="WD_REPEATS_2"/>
    <property type="match status" value="1"/>
</dbReference>
<dbReference type="Gene3D" id="2.130.10.10">
    <property type="entry name" value="YVTN repeat-like/Quinoprotein amine dehydrogenase"/>
    <property type="match status" value="2"/>
</dbReference>
<accession>A0A8K0DXY4</accession>
<dbReference type="OrthoDB" id="29306at2759"/>
<dbReference type="InterPro" id="IPR000409">
    <property type="entry name" value="BEACH_dom"/>
</dbReference>
<dbReference type="PROSITE" id="PS50197">
    <property type="entry name" value="BEACH"/>
    <property type="match status" value="1"/>
</dbReference>
<dbReference type="EMBL" id="VOIH02000010">
    <property type="protein sequence ID" value="KAF3435810.1"/>
    <property type="molecule type" value="Genomic_DNA"/>
</dbReference>
<reference evidence="5" key="1">
    <citation type="submission" date="2020-03" db="EMBL/GenBank/DDBJ databases">
        <title>A high-quality chromosome-level genome assembly of a woody plant with both climbing and erect habits, Rhamnella rubrinervis.</title>
        <authorList>
            <person name="Lu Z."/>
            <person name="Yang Y."/>
            <person name="Zhu X."/>
            <person name="Sun Y."/>
        </authorList>
    </citation>
    <scope>NUCLEOTIDE SEQUENCE</scope>
    <source>
        <strain evidence="5">BYM</strain>
        <tissue evidence="5">Leaf</tissue>
    </source>
</reference>
<dbReference type="PROSITE" id="PS50294">
    <property type="entry name" value="WD_REPEATS_REGION"/>
    <property type="match status" value="1"/>
</dbReference>
<dbReference type="Gene3D" id="1.10.510.10">
    <property type="entry name" value="Transferase(Phosphotransferase) domain 1"/>
    <property type="match status" value="2"/>
</dbReference>
<organism evidence="5 6">
    <name type="scientific">Rhamnella rubrinervis</name>
    <dbReference type="NCBI Taxonomy" id="2594499"/>
    <lineage>
        <taxon>Eukaryota</taxon>
        <taxon>Viridiplantae</taxon>
        <taxon>Streptophyta</taxon>
        <taxon>Embryophyta</taxon>
        <taxon>Tracheophyta</taxon>
        <taxon>Spermatophyta</taxon>
        <taxon>Magnoliopsida</taxon>
        <taxon>eudicotyledons</taxon>
        <taxon>Gunneridae</taxon>
        <taxon>Pentapetalae</taxon>
        <taxon>rosids</taxon>
        <taxon>fabids</taxon>
        <taxon>Rosales</taxon>
        <taxon>Rhamnaceae</taxon>
        <taxon>rhamnoid group</taxon>
        <taxon>Rhamneae</taxon>
        <taxon>Rhamnella</taxon>
    </lineage>
</organism>
<name>A0A8K0DXY4_9ROSA</name>
<dbReference type="SMART" id="SM00320">
    <property type="entry name" value="WD40"/>
    <property type="match status" value="5"/>
</dbReference>
<keyword evidence="6" id="KW-1185">Reference proteome</keyword>
<evidence type="ECO:0000259" key="4">
    <source>
        <dbReference type="PROSITE" id="PS50197"/>
    </source>
</evidence>
<dbReference type="InterPro" id="IPR015943">
    <property type="entry name" value="WD40/YVTN_repeat-like_dom_sf"/>
</dbReference>
<dbReference type="SMART" id="SM01026">
    <property type="entry name" value="Beach"/>
    <property type="match status" value="1"/>
</dbReference>
<dbReference type="SUPFAM" id="SSF50978">
    <property type="entry name" value="WD40 repeat-like"/>
    <property type="match status" value="1"/>
</dbReference>
<dbReference type="Gene3D" id="1.10.1540.10">
    <property type="entry name" value="BEACH domain"/>
    <property type="match status" value="1"/>
</dbReference>
<dbReference type="Pfam" id="PF00400">
    <property type="entry name" value="WD40"/>
    <property type="match status" value="2"/>
</dbReference>
<dbReference type="PANTHER" id="PTHR46866">
    <property type="entry name" value="GH12955P"/>
    <property type="match status" value="1"/>
</dbReference>
<evidence type="ECO:0000256" key="1">
    <source>
        <dbReference type="ARBA" id="ARBA00022574"/>
    </source>
</evidence>
<dbReference type="SUPFAM" id="SSF56112">
    <property type="entry name" value="Protein kinase-like (PK-like)"/>
    <property type="match status" value="2"/>
</dbReference>
<sequence length="1645" mass="182524">MAELTCFDCLQRRIRSDFSDRLVFSYGLSDSALPLASTAVVQMSNTIGDASALQFLLAYLPSHHHSCLTNYVNDYMLKLEDVGGCETTEDQTEHSHKNSSLNGSKCSSSGVHYGSGGFTCARTITALAPTAHVAVSSYSVLEEVVSNFLSGSLEDHILSSLCLFVEGKASGRDSHNFLTLLGVPSFEETHIPGSLRHPNIAPVLAMLKTDSYINLLLPKRPYTLENILHYSPNALNSEWHINFLIYQLLSALAYMHGLGVAHGNICPLSVMLTESCWMWLHVPDKSGLGFSLSSSSTVDECADSDPIKVGCCMEGCPSQGLYADLKLSPSMDWECGFNLWWRGELSNYEYLLILNRLAGRRWGDHTFHSVMPWVIDFSAKPDENSDAGWRDLSKSKWRLAKGDEQLDFTYSTSEIPHHVSDECLSELAVCSYKARRLPLSVLRMAVRSVYEPNEYPSTMQRLYQWTPDECIPEFYCDPHIFKSLNAGMTDLAVPSWAGSPEEFIKMHREALESDRVSCQLHHWIDITFGYKMSGQAAVAAKNVMLPSSEPMKPRSVGRRQLFTHPHPMRRVSIRKTSDDTMESAMHQFNLNEVVNACSLLPETAYLQELEEASAFAEHARHVSSLYRNQPNNVKNVVTIEESPEENFKKHILQSSDPGKHHGVPFHIDLNYLLEYVEVGDESSMGYQELMLWRQKSSCSMRFSADIANDIFSVGCIIAELHLRRPLFDSTSMAAYLESGILPGLLQELPPQTRVLVEACIETDWMRRPSAKCLLESPYFPASVKASYLFLAPLQLLAKDESRLRYAANFAMRGALKTMGTLAAEMCAPYCLSLVVIPLSDTESEWAYTLLKEFIKSLNPKAVKTMIFPAIQKILQTPGYSHLKVSLLQDSFVREIWNHVGKHAYLEMIHPLVISNLNAAAHKSSAAAASVLLIGSSEELGVPITIHQTILPLIHCYGKGLSTDGIDVLIRIGGLLGETFIVRQMLPLLKHVVYSCIGGSHMKKSEPVQSWSALAVIDCLIAIDGLVVFLPKEMVVKELIENQHCLHILILMQTNLEIGVLQVAATTLMTICQRIGPELTALHVFPQLKELFDELAFSQETSFRSSASGSGSSSKVSKLKNDGEALIESRMELVLLLYPSFASLLGIEKLRQCCATWLLLEQYLLRYHNWKWEHTGESSRNGSENIITKKLIFGKGSTPEYHPAKLLLNGVGWSIPQTQGSRSAKNLMPQREIYDVHWSPAEMHAVESNFTKFEPWFWFPSVAASWDGPDFLARVGGLKDEHPWKIRASVIYSVRAHQGALRSLALCQDESTVFTAGVGPGFKGTVQKWELTRLNSLSSYYGHEEVVNSICVLSSSGRVVSCDGTIHVWNSRTGKLISLFAEPSMDSSHIAFPLSSALKINSDQANILNSNTPSGAAFDGSLYTCMHQIEFDEKLVAGTGNGSLRFIDVARGQKLHLWRGETTESGFPSLVSAICSSGSDKMQTGGASVSPSWIATSLSTGRCRLFDARSGSVVTSWRAHDGYVTKLASPEDHLLISSSLDRNLRIWDLRRNFPPQPTTFKGHTDGISGFSIWGQDVVSISRNKIGLSSLSKSADEGGQNNQIVPQKLYMAETGTRNLSVLSSITILPFSRLFLVGTEDGYLRICC</sequence>
<evidence type="ECO:0000313" key="6">
    <source>
        <dbReference type="Proteomes" id="UP000796880"/>
    </source>
</evidence>
<feature type="domain" description="BEACH" evidence="4">
    <location>
        <begin position="325"/>
        <end position="595"/>
    </location>
</feature>
<gene>
    <name evidence="5" type="ORF">FNV43_RR22902</name>
</gene>
<evidence type="ECO:0000256" key="2">
    <source>
        <dbReference type="ARBA" id="ARBA00022737"/>
    </source>
</evidence>
<evidence type="ECO:0000313" key="5">
    <source>
        <dbReference type="EMBL" id="KAF3435810.1"/>
    </source>
</evidence>
<dbReference type="InterPro" id="IPR036322">
    <property type="entry name" value="WD40_repeat_dom_sf"/>
</dbReference>
<dbReference type="InterPro" id="IPR001680">
    <property type="entry name" value="WD40_rpt"/>
</dbReference>
<dbReference type="CDD" id="cd06071">
    <property type="entry name" value="Beach"/>
    <property type="match status" value="1"/>
</dbReference>
<feature type="repeat" description="WD" evidence="3">
    <location>
        <begin position="1516"/>
        <end position="1549"/>
    </location>
</feature>
<dbReference type="PANTHER" id="PTHR46866:SF1">
    <property type="entry name" value="GH12955P"/>
    <property type="match status" value="1"/>
</dbReference>
<comment type="caution">
    <text evidence="5">The sequence shown here is derived from an EMBL/GenBank/DDBJ whole genome shotgun (WGS) entry which is preliminary data.</text>
</comment>
<dbReference type="InterPro" id="IPR011009">
    <property type="entry name" value="Kinase-like_dom_sf"/>
</dbReference>
<dbReference type="Proteomes" id="UP000796880">
    <property type="component" value="Unassembled WGS sequence"/>
</dbReference>
<evidence type="ECO:0000256" key="3">
    <source>
        <dbReference type="PROSITE-ProRule" id="PRU00221"/>
    </source>
</evidence>
<protein>
    <recommendedName>
        <fullName evidence="4">BEACH domain-containing protein</fullName>
    </recommendedName>
</protein>
<dbReference type="InterPro" id="IPR036372">
    <property type="entry name" value="BEACH_dom_sf"/>
</dbReference>
<dbReference type="Pfam" id="PF02138">
    <property type="entry name" value="Beach"/>
    <property type="match status" value="1"/>
</dbReference>
<proteinExistence type="predicted"/>
<dbReference type="PROSITE" id="PS00678">
    <property type="entry name" value="WD_REPEATS_1"/>
    <property type="match status" value="1"/>
</dbReference>
<keyword evidence="2" id="KW-0677">Repeat</keyword>
<dbReference type="SUPFAM" id="SSF81837">
    <property type="entry name" value="BEACH domain"/>
    <property type="match status" value="1"/>
</dbReference>
<dbReference type="InterPro" id="IPR019775">
    <property type="entry name" value="WD40_repeat_CS"/>
</dbReference>